<dbReference type="OrthoDB" id="91809at2759"/>
<evidence type="ECO:0000256" key="1">
    <source>
        <dbReference type="SAM" id="SignalP"/>
    </source>
</evidence>
<organism evidence="2 3">
    <name type="scientific">Phytophthora lilii</name>
    <dbReference type="NCBI Taxonomy" id="2077276"/>
    <lineage>
        <taxon>Eukaryota</taxon>
        <taxon>Sar</taxon>
        <taxon>Stramenopiles</taxon>
        <taxon>Oomycota</taxon>
        <taxon>Peronosporomycetes</taxon>
        <taxon>Peronosporales</taxon>
        <taxon>Peronosporaceae</taxon>
        <taxon>Phytophthora</taxon>
    </lineage>
</organism>
<keyword evidence="1" id="KW-0732">Signal</keyword>
<feature type="chain" id="PRO_5040890903" evidence="1">
    <location>
        <begin position="23"/>
        <end position="224"/>
    </location>
</feature>
<dbReference type="Proteomes" id="UP001165083">
    <property type="component" value="Unassembled WGS sequence"/>
</dbReference>
<comment type="caution">
    <text evidence="2">The sequence shown here is derived from an EMBL/GenBank/DDBJ whole genome shotgun (WGS) entry which is preliminary data.</text>
</comment>
<gene>
    <name evidence="2" type="ORF">Plil01_001444400</name>
</gene>
<dbReference type="EMBL" id="BSXW01001123">
    <property type="protein sequence ID" value="GMF33898.1"/>
    <property type="molecule type" value="Genomic_DNA"/>
</dbReference>
<accession>A0A9W6X940</accession>
<dbReference type="AlphaFoldDB" id="A0A9W6X940"/>
<proteinExistence type="predicted"/>
<keyword evidence="3" id="KW-1185">Reference proteome</keyword>
<evidence type="ECO:0000313" key="3">
    <source>
        <dbReference type="Proteomes" id="UP001165083"/>
    </source>
</evidence>
<sequence length="224" mass="24877">MAFSSFLKFFALFVLLALDVNAANSESDRHLRIEAFDDHVEQPPARELQGRWSWVKIIKENLKNQPVIDKAIENAKKVKHYVSTKNKSANSFDVSPTNKITGSSKNHLVEVEDDVKLADVGELLVQQLHEQVDGLEAQQLVGRQVHAQDEEESGVAAVDELVVAELDEVGVLGIARHHETVDLGLQPRLLLVLGRRHVPLGQPGLALAVLQQEEADLPRRTSIE</sequence>
<reference evidence="2" key="1">
    <citation type="submission" date="2023-04" db="EMBL/GenBank/DDBJ databases">
        <title>Phytophthora lilii NBRC 32176.</title>
        <authorList>
            <person name="Ichikawa N."/>
            <person name="Sato H."/>
            <person name="Tonouchi N."/>
        </authorList>
    </citation>
    <scope>NUCLEOTIDE SEQUENCE</scope>
    <source>
        <strain evidence="2">NBRC 32176</strain>
    </source>
</reference>
<protein>
    <submittedName>
        <fullName evidence="2">Unnamed protein product</fullName>
    </submittedName>
</protein>
<name>A0A9W6X940_9STRA</name>
<evidence type="ECO:0000313" key="2">
    <source>
        <dbReference type="EMBL" id="GMF33898.1"/>
    </source>
</evidence>
<feature type="signal peptide" evidence="1">
    <location>
        <begin position="1"/>
        <end position="22"/>
    </location>
</feature>